<name>A0A8J6TV92_9BACT</name>
<gene>
    <name evidence="1" type="ORF">H8D96_15860</name>
</gene>
<evidence type="ECO:0000313" key="2">
    <source>
        <dbReference type="Proteomes" id="UP000605201"/>
    </source>
</evidence>
<evidence type="ECO:0008006" key="3">
    <source>
        <dbReference type="Google" id="ProtNLM"/>
    </source>
</evidence>
<evidence type="ECO:0000313" key="1">
    <source>
        <dbReference type="EMBL" id="MBC8433387.1"/>
    </source>
</evidence>
<protein>
    <recommendedName>
        <fullName evidence="3">YHS domain-containing protein</fullName>
    </recommendedName>
</protein>
<sequence>MLPSASTSKKFAGQAAGEIDDVMIKDPVCEVYFPQRDGVHLKTDGQDLYFCSPECRDTFIDMRLKK</sequence>
<dbReference type="Proteomes" id="UP000605201">
    <property type="component" value="Unassembled WGS sequence"/>
</dbReference>
<dbReference type="EMBL" id="JACNIG010000295">
    <property type="protein sequence ID" value="MBC8433387.1"/>
    <property type="molecule type" value="Genomic_DNA"/>
</dbReference>
<organism evidence="1 2">
    <name type="scientific">Candidatus Desulfatibia vada</name>
    <dbReference type="NCBI Taxonomy" id="2841696"/>
    <lineage>
        <taxon>Bacteria</taxon>
        <taxon>Pseudomonadati</taxon>
        <taxon>Thermodesulfobacteriota</taxon>
        <taxon>Desulfobacteria</taxon>
        <taxon>Desulfobacterales</taxon>
        <taxon>Desulfobacterales incertae sedis</taxon>
        <taxon>Candidatus Desulfatibia</taxon>
    </lineage>
</organism>
<proteinExistence type="predicted"/>
<reference evidence="1 2" key="1">
    <citation type="submission" date="2020-08" db="EMBL/GenBank/DDBJ databases">
        <title>Bridging the membrane lipid divide: bacteria of the FCB group superphylum have the potential to synthesize archaeal ether lipids.</title>
        <authorList>
            <person name="Villanueva L."/>
            <person name="Von Meijenfeldt F.A.B."/>
            <person name="Westbye A.B."/>
            <person name="Yadav S."/>
            <person name="Hopmans E.C."/>
            <person name="Dutilh B.E."/>
            <person name="Sinninghe Damste J.S."/>
        </authorList>
    </citation>
    <scope>NUCLEOTIDE SEQUENCE [LARGE SCALE GENOMIC DNA]</scope>
    <source>
        <strain evidence="1">NIOZ-UU17</strain>
    </source>
</reference>
<comment type="caution">
    <text evidence="1">The sequence shown here is derived from an EMBL/GenBank/DDBJ whole genome shotgun (WGS) entry which is preliminary data.</text>
</comment>
<dbReference type="AlphaFoldDB" id="A0A8J6TV92"/>
<accession>A0A8J6TV92</accession>